<proteinExistence type="predicted"/>
<protein>
    <submittedName>
        <fullName evidence="1">Uncharacterized protein</fullName>
    </submittedName>
</protein>
<keyword evidence="2" id="KW-1185">Reference proteome</keyword>
<sequence>MDLGTTGRQKWIIQMKQTSGRAIMVRMWSSTVLKLQEKLQLKHKHKHKHKQKKKLINDDVPFPHCGKHRLEEVCQTNSFRWFQMLPTDYIMERLLNIC</sequence>
<accession>A0AA35LHJ6</accession>
<organism evidence="1 2">
    <name type="scientific">Podarcis lilfordi</name>
    <name type="common">Lilford's wall lizard</name>
    <dbReference type="NCBI Taxonomy" id="74358"/>
    <lineage>
        <taxon>Eukaryota</taxon>
        <taxon>Metazoa</taxon>
        <taxon>Chordata</taxon>
        <taxon>Craniata</taxon>
        <taxon>Vertebrata</taxon>
        <taxon>Euteleostomi</taxon>
        <taxon>Lepidosauria</taxon>
        <taxon>Squamata</taxon>
        <taxon>Bifurcata</taxon>
        <taxon>Unidentata</taxon>
        <taxon>Episquamata</taxon>
        <taxon>Laterata</taxon>
        <taxon>Lacertibaenia</taxon>
        <taxon>Lacertidae</taxon>
        <taxon>Podarcis</taxon>
    </lineage>
</organism>
<name>A0AA35LHJ6_9SAUR</name>
<dbReference type="EMBL" id="OX395141">
    <property type="protein sequence ID" value="CAI5795689.1"/>
    <property type="molecule type" value="Genomic_DNA"/>
</dbReference>
<gene>
    <name evidence="1" type="ORF">PODLI_1B017982</name>
</gene>
<evidence type="ECO:0000313" key="2">
    <source>
        <dbReference type="Proteomes" id="UP001178461"/>
    </source>
</evidence>
<dbReference type="Proteomes" id="UP001178461">
    <property type="component" value="Chromosome 15"/>
</dbReference>
<evidence type="ECO:0000313" key="1">
    <source>
        <dbReference type="EMBL" id="CAI5795689.1"/>
    </source>
</evidence>
<reference evidence="1" key="1">
    <citation type="submission" date="2022-12" db="EMBL/GenBank/DDBJ databases">
        <authorList>
            <person name="Alioto T."/>
            <person name="Alioto T."/>
            <person name="Gomez Garrido J."/>
        </authorList>
    </citation>
    <scope>NUCLEOTIDE SEQUENCE</scope>
</reference>
<dbReference type="AlphaFoldDB" id="A0AA35LHJ6"/>